<reference evidence="1 2" key="1">
    <citation type="submission" date="2019-06" db="EMBL/GenBank/DDBJ databases">
        <title>Genome Sequence of the Brown Rot Fungal Pathogen Monilinia laxa.</title>
        <authorList>
            <person name="De Miccolis Angelini R.M."/>
            <person name="Landi L."/>
            <person name="Abate D."/>
            <person name="Pollastro S."/>
            <person name="Romanazzi G."/>
            <person name="Faretra F."/>
        </authorList>
    </citation>
    <scope>NUCLEOTIDE SEQUENCE [LARGE SCALE GENOMIC DNA]</scope>
    <source>
        <strain evidence="1 2">Mlax316</strain>
    </source>
</reference>
<name>A0A5N6KJF4_MONLA</name>
<accession>A0A5N6KJF4</accession>
<dbReference type="AlphaFoldDB" id="A0A5N6KJF4"/>
<dbReference type="EMBL" id="VIGI01000002">
    <property type="protein sequence ID" value="KAB8303930.1"/>
    <property type="molecule type" value="Genomic_DNA"/>
</dbReference>
<gene>
    <name evidence="1" type="ORF">EYC80_005292</name>
</gene>
<comment type="caution">
    <text evidence="1">The sequence shown here is derived from an EMBL/GenBank/DDBJ whole genome shotgun (WGS) entry which is preliminary data.</text>
</comment>
<sequence>MAMAMDIGNGGFREGLGFLHVVFKFRSSPALSCIFLSVCVCLRLSCSYLVLLLQQLCVEYFDSLLLISFSFITFLGEGKNTY</sequence>
<organism evidence="1 2">
    <name type="scientific">Monilinia laxa</name>
    <name type="common">Brown rot fungus</name>
    <name type="synonym">Sclerotinia laxa</name>
    <dbReference type="NCBI Taxonomy" id="61186"/>
    <lineage>
        <taxon>Eukaryota</taxon>
        <taxon>Fungi</taxon>
        <taxon>Dikarya</taxon>
        <taxon>Ascomycota</taxon>
        <taxon>Pezizomycotina</taxon>
        <taxon>Leotiomycetes</taxon>
        <taxon>Helotiales</taxon>
        <taxon>Sclerotiniaceae</taxon>
        <taxon>Monilinia</taxon>
    </lineage>
</organism>
<dbReference type="Proteomes" id="UP000326757">
    <property type="component" value="Unassembled WGS sequence"/>
</dbReference>
<keyword evidence="2" id="KW-1185">Reference proteome</keyword>
<evidence type="ECO:0000313" key="2">
    <source>
        <dbReference type="Proteomes" id="UP000326757"/>
    </source>
</evidence>
<proteinExistence type="predicted"/>
<evidence type="ECO:0000313" key="1">
    <source>
        <dbReference type="EMBL" id="KAB8303930.1"/>
    </source>
</evidence>
<protein>
    <submittedName>
        <fullName evidence="1">Uncharacterized protein</fullName>
    </submittedName>
</protein>